<dbReference type="InterPro" id="IPR011992">
    <property type="entry name" value="EF-hand-dom_pair"/>
</dbReference>
<evidence type="ECO:0000313" key="4">
    <source>
        <dbReference type="EMBL" id="VDN57983.1"/>
    </source>
</evidence>
<feature type="compositionally biased region" description="Basic and acidic residues" evidence="3">
    <location>
        <begin position="383"/>
        <end position="394"/>
    </location>
</feature>
<dbReference type="Gene3D" id="1.10.238.10">
    <property type="entry name" value="EF-hand"/>
    <property type="match status" value="1"/>
</dbReference>
<dbReference type="Proteomes" id="UP000038040">
    <property type="component" value="Unplaced"/>
</dbReference>
<dbReference type="SUPFAM" id="SSF47473">
    <property type="entry name" value="EF-hand"/>
    <property type="match status" value="1"/>
</dbReference>
<reference evidence="4 6" key="2">
    <citation type="submission" date="2018-11" db="EMBL/GenBank/DDBJ databases">
        <authorList>
            <consortium name="Pathogen Informatics"/>
        </authorList>
    </citation>
    <scope>NUCLEOTIDE SEQUENCE [LARGE SCALE GENOMIC DNA]</scope>
</reference>
<keyword evidence="2" id="KW-0175">Coiled coil</keyword>
<evidence type="ECO:0000313" key="6">
    <source>
        <dbReference type="Proteomes" id="UP000274756"/>
    </source>
</evidence>
<evidence type="ECO:0000256" key="2">
    <source>
        <dbReference type="SAM" id="Coils"/>
    </source>
</evidence>
<evidence type="ECO:0000313" key="5">
    <source>
        <dbReference type="Proteomes" id="UP000038040"/>
    </source>
</evidence>
<dbReference type="PROSITE" id="PS00018">
    <property type="entry name" value="EF_HAND_1"/>
    <property type="match status" value="1"/>
</dbReference>
<feature type="region of interest" description="Disordered" evidence="3">
    <location>
        <begin position="334"/>
        <end position="413"/>
    </location>
</feature>
<gene>
    <name evidence="4" type="ORF">DME_LOCUS7956</name>
</gene>
<keyword evidence="1" id="KW-0106">Calcium</keyword>
<dbReference type="OrthoDB" id="8785703at2759"/>
<feature type="compositionally biased region" description="Polar residues" evidence="3">
    <location>
        <begin position="395"/>
        <end position="410"/>
    </location>
</feature>
<name>A0A0N4UA05_DRAME</name>
<dbReference type="EMBL" id="UYYG01001164">
    <property type="protein sequence ID" value="VDN57983.1"/>
    <property type="molecule type" value="Genomic_DNA"/>
</dbReference>
<accession>A0A0N4UA05</accession>
<protein>
    <submittedName>
        <fullName evidence="7">EF-hand domain-containing protein</fullName>
    </submittedName>
</protein>
<dbReference type="WBParaSite" id="DME_0000395101-mRNA-1">
    <property type="protein sequence ID" value="DME_0000395101-mRNA-1"/>
    <property type="gene ID" value="DME_0000395101"/>
</dbReference>
<dbReference type="InterPro" id="IPR018247">
    <property type="entry name" value="EF_Hand_1_Ca_BS"/>
</dbReference>
<feature type="compositionally biased region" description="Low complexity" evidence="3">
    <location>
        <begin position="336"/>
        <end position="351"/>
    </location>
</feature>
<dbReference type="AlphaFoldDB" id="A0A0N4UA05"/>
<sequence>MHNRVLIALMNVIKAVDLNLDGILNKKEISKANKLLAKIAHQSANQWLKDNDKDGDGELNLAEFIQTSPIEYGIYAKQIEKIFEDADGDANQRLNIFETIKGRQMARIFALKFGTTILKNGRTVPIKFAPMQLALEKKNRELSINSKQKIEKFTVVPKRKSATKDEKSYSNMPTNSDEFALNHIRRTRQTGQFNVYTEIIVTVGRKFPENLIVAILKASMPLKEKEKEVHAYADDQPNTSFINEHENDKFTKQRQPEMNIFERLIETFKKAVKDLKSANEEKIKVVEENENFEKNDIININGTNDKRLTTKTYQSIDEVSSTSFTTIFLPGDHFTNDNTNNNPTTTNVVPNSPHDSSRSEESSAKTGKIILENEKISTTTNKNNHEKSLARDSSPRNISGNDGISTTTNKNNHEKSLARDFSPHNISGNEGISTTINKINNHEQIRGAIYEERLTNENGVLIHTIVTNSDDFKIIPMKIENEFPKKQTTKKQIQHSNSTKIPLSSVNLHQKSVKKLTKEGVKNNKTNNDNNNNISHLFDKITFNQSAEIRNETKHYYSENFDNNKHTIHDAIIEPQNNRMNATDSVTKSPKKLTKLDEIKNIFDLNQIMNYELTNRNITNIDKNSTINETMKNGEKRLNIIHHSPNNSNILKNETTVTKFRNTNEYGFIVHSPISSNNFSILKVKNEAGEFVKSDHHLMPIEMNIENLKSISKLYRNEKGEIVHSQLDSNDYSLLNVNDKNGNNLSLQQLAFSIDDSEEDDFFDDTQFDNQKSNIQQSKIKINTNINIIGKNGEKSTRKEYKKLI</sequence>
<dbReference type="STRING" id="318479.A0A0N4UA05"/>
<organism evidence="5 7">
    <name type="scientific">Dracunculus medinensis</name>
    <name type="common">Guinea worm</name>
    <dbReference type="NCBI Taxonomy" id="318479"/>
    <lineage>
        <taxon>Eukaryota</taxon>
        <taxon>Metazoa</taxon>
        <taxon>Ecdysozoa</taxon>
        <taxon>Nematoda</taxon>
        <taxon>Chromadorea</taxon>
        <taxon>Rhabditida</taxon>
        <taxon>Spirurina</taxon>
        <taxon>Dracunculoidea</taxon>
        <taxon>Dracunculidae</taxon>
        <taxon>Dracunculus</taxon>
    </lineage>
</organism>
<feature type="coiled-coil region" evidence="2">
    <location>
        <begin position="261"/>
        <end position="295"/>
    </location>
</feature>
<keyword evidence="6" id="KW-1185">Reference proteome</keyword>
<reference evidence="7" key="1">
    <citation type="submission" date="2017-02" db="UniProtKB">
        <authorList>
            <consortium name="WormBaseParasite"/>
        </authorList>
    </citation>
    <scope>IDENTIFICATION</scope>
</reference>
<dbReference type="Proteomes" id="UP000274756">
    <property type="component" value="Unassembled WGS sequence"/>
</dbReference>
<evidence type="ECO:0000313" key="7">
    <source>
        <dbReference type="WBParaSite" id="DME_0000395101-mRNA-1"/>
    </source>
</evidence>
<evidence type="ECO:0000256" key="1">
    <source>
        <dbReference type="ARBA" id="ARBA00022837"/>
    </source>
</evidence>
<evidence type="ECO:0000256" key="3">
    <source>
        <dbReference type="SAM" id="MobiDB-lite"/>
    </source>
</evidence>
<proteinExistence type="predicted"/>